<evidence type="ECO:0000256" key="4">
    <source>
        <dbReference type="ARBA" id="ARBA00023163"/>
    </source>
</evidence>
<comment type="similarity">
    <text evidence="1">Belongs to the LysR transcriptional regulatory family.</text>
</comment>
<dbReference type="InterPro" id="IPR058163">
    <property type="entry name" value="LysR-type_TF_proteobact-type"/>
</dbReference>
<dbReference type="SUPFAM" id="SSF46785">
    <property type="entry name" value="Winged helix' DNA-binding domain"/>
    <property type="match status" value="1"/>
</dbReference>
<name>B6ESP0_ALISL</name>
<evidence type="ECO:0000259" key="5">
    <source>
        <dbReference type="PROSITE" id="PS50931"/>
    </source>
</evidence>
<evidence type="ECO:0000256" key="1">
    <source>
        <dbReference type="ARBA" id="ARBA00009437"/>
    </source>
</evidence>
<dbReference type="Proteomes" id="UP000001730">
    <property type="component" value="Chromosome 2"/>
</dbReference>
<dbReference type="PANTHER" id="PTHR30537">
    <property type="entry name" value="HTH-TYPE TRANSCRIPTIONAL REGULATOR"/>
    <property type="match status" value="1"/>
</dbReference>
<dbReference type="InterPro" id="IPR005119">
    <property type="entry name" value="LysR_subst-bd"/>
</dbReference>
<dbReference type="RefSeq" id="WP_012552223.1">
    <property type="nucleotide sequence ID" value="NC_011313.1"/>
</dbReference>
<dbReference type="GO" id="GO:0003700">
    <property type="term" value="F:DNA-binding transcription factor activity"/>
    <property type="evidence" value="ECO:0007669"/>
    <property type="project" value="InterPro"/>
</dbReference>
<dbReference type="KEGG" id="vsa:VSAL_II0979"/>
<dbReference type="Gene3D" id="3.40.190.290">
    <property type="match status" value="1"/>
</dbReference>
<dbReference type="Gene3D" id="1.10.10.10">
    <property type="entry name" value="Winged helix-like DNA-binding domain superfamily/Winged helix DNA-binding domain"/>
    <property type="match status" value="1"/>
</dbReference>
<dbReference type="SUPFAM" id="SSF53850">
    <property type="entry name" value="Periplasmic binding protein-like II"/>
    <property type="match status" value="1"/>
</dbReference>
<keyword evidence="7" id="KW-1185">Reference proteome</keyword>
<evidence type="ECO:0000256" key="3">
    <source>
        <dbReference type="ARBA" id="ARBA00023125"/>
    </source>
</evidence>
<dbReference type="GO" id="GO:0006351">
    <property type="term" value="P:DNA-templated transcription"/>
    <property type="evidence" value="ECO:0007669"/>
    <property type="project" value="TreeGrafter"/>
</dbReference>
<dbReference type="InterPro" id="IPR036390">
    <property type="entry name" value="WH_DNA-bd_sf"/>
</dbReference>
<dbReference type="InterPro" id="IPR036388">
    <property type="entry name" value="WH-like_DNA-bd_sf"/>
</dbReference>
<reference evidence="6 7" key="1">
    <citation type="journal article" date="2008" name="BMC Genomics">
        <title>The genome sequence of the fish pathogen Aliivibrio salmonicida strain LFI1238 shows extensive evidence of gene decay.</title>
        <authorList>
            <person name="Hjerde E."/>
            <person name="Lorentzen M.S."/>
            <person name="Holden M.T."/>
            <person name="Seeger K."/>
            <person name="Paulsen S."/>
            <person name="Bason N."/>
            <person name="Churcher C."/>
            <person name="Harris D."/>
            <person name="Norbertczak H."/>
            <person name="Quail M.A."/>
            <person name="Sanders S."/>
            <person name="Thurston S."/>
            <person name="Parkhill J."/>
            <person name="Willassen N.P."/>
            <person name="Thomson N.R."/>
        </authorList>
    </citation>
    <scope>NUCLEOTIDE SEQUENCE [LARGE SCALE GENOMIC DNA]</scope>
    <source>
        <strain evidence="6 7">LFI1238</strain>
    </source>
</reference>
<keyword evidence="3" id="KW-0238">DNA-binding</keyword>
<dbReference type="EMBL" id="FM178380">
    <property type="protein sequence ID" value="CAQ81733.1"/>
    <property type="molecule type" value="Genomic_DNA"/>
</dbReference>
<evidence type="ECO:0000313" key="7">
    <source>
        <dbReference type="Proteomes" id="UP000001730"/>
    </source>
</evidence>
<dbReference type="PROSITE" id="PS50931">
    <property type="entry name" value="HTH_LYSR"/>
    <property type="match status" value="1"/>
</dbReference>
<dbReference type="HOGENOM" id="CLU_039613_2_0_6"/>
<evidence type="ECO:0000313" key="6">
    <source>
        <dbReference type="EMBL" id="CAQ81733.1"/>
    </source>
</evidence>
<dbReference type="eggNOG" id="COG0583">
    <property type="taxonomic scope" value="Bacteria"/>
</dbReference>
<evidence type="ECO:0000256" key="2">
    <source>
        <dbReference type="ARBA" id="ARBA00023015"/>
    </source>
</evidence>
<keyword evidence="2" id="KW-0805">Transcription regulation</keyword>
<dbReference type="InterPro" id="IPR000847">
    <property type="entry name" value="LysR_HTH_N"/>
</dbReference>
<dbReference type="GO" id="GO:0043565">
    <property type="term" value="F:sequence-specific DNA binding"/>
    <property type="evidence" value="ECO:0007669"/>
    <property type="project" value="TreeGrafter"/>
</dbReference>
<accession>B6ESP0</accession>
<sequence length="295" mass="33204">MNWDDIRFFLAVYRCNTLGKASEELNVDQTTIGRRIKAFEKVINQNLFVKSPLGYTLTKEGDKLLNDALAMESAAHSIERRMHTSDPEGIVRLTTTDGLALDFINKAVAAIQQSYPKICIELSISTSTLDVNLNETDIAIRTIRPNSPNVKTKRLAQWNVGLFASKHYISTHGYPNDNDNFKNHNVVIYQPGVTHKQNETLVGKCRNNAHITAQVNSSAILKDLIEQGAGIGELPIYYQKESSNLVRLFPQNSRNDDLFVWLVVHPDLTSVPRVRAVIDTIERIFSLAEHQATLF</sequence>
<gene>
    <name evidence="6" type="ordered locus">VSAL_II0979</name>
</gene>
<feature type="domain" description="HTH lysR-type" evidence="5">
    <location>
        <begin position="1"/>
        <end position="58"/>
    </location>
</feature>
<proteinExistence type="inferred from homology"/>
<dbReference type="PANTHER" id="PTHR30537:SF3">
    <property type="entry name" value="TRANSCRIPTIONAL REGULATORY PROTEIN"/>
    <property type="match status" value="1"/>
</dbReference>
<dbReference type="Pfam" id="PF03466">
    <property type="entry name" value="LysR_substrate"/>
    <property type="match status" value="1"/>
</dbReference>
<organism evidence="6 7">
    <name type="scientific">Aliivibrio salmonicida (strain LFI1238)</name>
    <name type="common">Vibrio salmonicida (strain LFI1238)</name>
    <dbReference type="NCBI Taxonomy" id="316275"/>
    <lineage>
        <taxon>Bacteria</taxon>
        <taxon>Pseudomonadati</taxon>
        <taxon>Pseudomonadota</taxon>
        <taxon>Gammaproteobacteria</taxon>
        <taxon>Vibrionales</taxon>
        <taxon>Vibrionaceae</taxon>
        <taxon>Aliivibrio</taxon>
    </lineage>
</organism>
<keyword evidence="4" id="KW-0804">Transcription</keyword>
<protein>
    <submittedName>
        <fullName evidence="6">HTH-type transcriptional regulator, LysR-family</fullName>
    </submittedName>
</protein>
<dbReference type="Pfam" id="PF00126">
    <property type="entry name" value="HTH_1"/>
    <property type="match status" value="1"/>
</dbReference>
<dbReference type="AlphaFoldDB" id="B6ESP0"/>